<dbReference type="Proteomes" id="UP000006671">
    <property type="component" value="Unassembled WGS sequence"/>
</dbReference>
<dbReference type="VEuPathDB" id="AmoebaDB:NAEGRDRAFT_65865"/>
<reference evidence="3 4" key="1">
    <citation type="journal article" date="2010" name="Cell">
        <title>The genome of Naegleria gruberi illuminates early eukaryotic versatility.</title>
        <authorList>
            <person name="Fritz-Laylin L.K."/>
            <person name="Prochnik S.E."/>
            <person name="Ginger M.L."/>
            <person name="Dacks J.B."/>
            <person name="Carpenter M.L."/>
            <person name="Field M.C."/>
            <person name="Kuo A."/>
            <person name="Paredez A."/>
            <person name="Chapman J."/>
            <person name="Pham J."/>
            <person name="Shu S."/>
            <person name="Neupane R."/>
            <person name="Cipriano M."/>
            <person name="Mancuso J."/>
            <person name="Tu H."/>
            <person name="Salamov A."/>
            <person name="Lindquist E."/>
            <person name="Shapiro H."/>
            <person name="Lucas S."/>
            <person name="Grigoriev I.V."/>
            <person name="Cande W.Z."/>
            <person name="Fulton C."/>
            <person name="Rokhsar D.S."/>
            <person name="Dawson S.C."/>
        </authorList>
    </citation>
    <scope>NUCLEOTIDE SEQUENCE [LARGE SCALE GENOMIC DNA]</scope>
    <source>
        <strain evidence="3 4">NEG-M</strain>
    </source>
</reference>
<dbReference type="GO" id="GO:0003924">
    <property type="term" value="F:GTPase activity"/>
    <property type="evidence" value="ECO:0007669"/>
    <property type="project" value="InterPro"/>
</dbReference>
<dbReference type="SMART" id="SM00173">
    <property type="entry name" value="RAS"/>
    <property type="match status" value="1"/>
</dbReference>
<dbReference type="KEGG" id="ngr:NAEGRDRAFT_65865"/>
<dbReference type="GO" id="GO:0016020">
    <property type="term" value="C:membrane"/>
    <property type="evidence" value="ECO:0007669"/>
    <property type="project" value="InterPro"/>
</dbReference>
<gene>
    <name evidence="3" type="ORF">NAEGRDRAFT_65865</name>
</gene>
<dbReference type="AlphaFoldDB" id="D2VAI0"/>
<dbReference type="Gene3D" id="3.40.50.300">
    <property type="entry name" value="P-loop containing nucleotide triphosphate hydrolases"/>
    <property type="match status" value="2"/>
</dbReference>
<dbReference type="GeneID" id="8848536"/>
<keyword evidence="2" id="KW-0342">GTP-binding</keyword>
<dbReference type="GO" id="GO:0007165">
    <property type="term" value="P:signal transduction"/>
    <property type="evidence" value="ECO:0007669"/>
    <property type="project" value="InterPro"/>
</dbReference>
<keyword evidence="4" id="KW-1185">Reference proteome</keyword>
<dbReference type="STRING" id="5762.D2VAI0"/>
<proteinExistence type="predicted"/>
<dbReference type="InterPro" id="IPR001806">
    <property type="entry name" value="Small_GTPase"/>
</dbReference>
<evidence type="ECO:0000256" key="2">
    <source>
        <dbReference type="ARBA" id="ARBA00023134"/>
    </source>
</evidence>
<dbReference type="PROSITE" id="PS51421">
    <property type="entry name" value="RAS"/>
    <property type="match status" value="1"/>
</dbReference>
<sequence length="165" mass="18680">MSSGKLEYTVVIVGDGGVGKTSLTIYLTEGRFEAEYNPTIEDEEYQLLRDQHWRSGDGFVMKTFEDVTSFGEHILKSKDGNEVPIVLCGNKCDLPATSRQVTEVEAKKLCEENEWYYFETSAKKGTNVNIAFETLCKGIIEFNSTPAKEEKPKKKGLFSKIFKRK</sequence>
<dbReference type="SUPFAM" id="SSF52540">
    <property type="entry name" value="P-loop containing nucleoside triphosphate hydrolases"/>
    <property type="match status" value="1"/>
</dbReference>
<evidence type="ECO:0000313" key="3">
    <source>
        <dbReference type="EMBL" id="EFC45959.1"/>
    </source>
</evidence>
<dbReference type="OrthoDB" id="5976022at2759"/>
<protein>
    <submittedName>
        <fullName evidence="3">Ras family small GTPase</fullName>
    </submittedName>
</protein>
<dbReference type="SMART" id="SM00174">
    <property type="entry name" value="RHO"/>
    <property type="match status" value="1"/>
</dbReference>
<organism evidence="4">
    <name type="scientific">Naegleria gruberi</name>
    <name type="common">Amoeba</name>
    <dbReference type="NCBI Taxonomy" id="5762"/>
    <lineage>
        <taxon>Eukaryota</taxon>
        <taxon>Discoba</taxon>
        <taxon>Heterolobosea</taxon>
        <taxon>Tetramitia</taxon>
        <taxon>Eutetramitia</taxon>
        <taxon>Vahlkampfiidae</taxon>
        <taxon>Naegleria</taxon>
    </lineage>
</organism>
<dbReference type="EMBL" id="GG738860">
    <property type="protein sequence ID" value="EFC45959.1"/>
    <property type="molecule type" value="Genomic_DNA"/>
</dbReference>
<name>D2VAI0_NAEGR</name>
<dbReference type="PANTHER" id="PTHR24070">
    <property type="entry name" value="RAS, DI-RAS, AND RHEB FAMILY MEMBERS OF SMALL GTPASE SUPERFAMILY"/>
    <property type="match status" value="1"/>
</dbReference>
<dbReference type="eggNOG" id="KOG0395">
    <property type="taxonomic scope" value="Eukaryota"/>
</dbReference>
<dbReference type="OMA" id="CEENEWY"/>
<dbReference type="GO" id="GO:0005525">
    <property type="term" value="F:GTP binding"/>
    <property type="evidence" value="ECO:0007669"/>
    <property type="project" value="UniProtKB-KW"/>
</dbReference>
<dbReference type="SMART" id="SM00175">
    <property type="entry name" value="RAB"/>
    <property type="match status" value="1"/>
</dbReference>
<dbReference type="InterPro" id="IPR027417">
    <property type="entry name" value="P-loop_NTPase"/>
</dbReference>
<dbReference type="RefSeq" id="XP_002678703.1">
    <property type="nucleotide sequence ID" value="XM_002678657.1"/>
</dbReference>
<dbReference type="InParanoid" id="D2VAI0"/>
<evidence type="ECO:0000256" key="1">
    <source>
        <dbReference type="ARBA" id="ARBA00022741"/>
    </source>
</evidence>
<dbReference type="PROSITE" id="PS51419">
    <property type="entry name" value="RAB"/>
    <property type="match status" value="1"/>
</dbReference>
<keyword evidence="1" id="KW-0547">Nucleotide-binding</keyword>
<dbReference type="PRINTS" id="PR00449">
    <property type="entry name" value="RASTRNSFRMNG"/>
</dbReference>
<accession>D2VAI0</accession>
<dbReference type="InterPro" id="IPR020849">
    <property type="entry name" value="Small_GTPase_Ras-type"/>
</dbReference>
<dbReference type="Pfam" id="PF00071">
    <property type="entry name" value="Ras"/>
    <property type="match status" value="1"/>
</dbReference>
<evidence type="ECO:0000313" key="4">
    <source>
        <dbReference type="Proteomes" id="UP000006671"/>
    </source>
</evidence>